<dbReference type="PANTHER" id="PTHR10671:SF34">
    <property type="entry name" value="PROTEIN NKG7"/>
    <property type="match status" value="1"/>
</dbReference>
<accession>A0AA35PDD0</accession>
<dbReference type="GO" id="GO:0005886">
    <property type="term" value="C:plasma membrane"/>
    <property type="evidence" value="ECO:0007669"/>
    <property type="project" value="TreeGrafter"/>
</dbReference>
<dbReference type="Pfam" id="PF00822">
    <property type="entry name" value="PMP22_Claudin"/>
    <property type="match status" value="1"/>
</dbReference>
<evidence type="ECO:0000256" key="1">
    <source>
        <dbReference type="ARBA" id="ARBA00004141"/>
    </source>
</evidence>
<dbReference type="EMBL" id="OX395133">
    <property type="protein sequence ID" value="CAI5781223.1"/>
    <property type="molecule type" value="Genomic_DNA"/>
</dbReference>
<comment type="subcellular location">
    <subcellularLocation>
        <location evidence="1">Membrane</location>
        <topology evidence="1">Multi-pass membrane protein</topology>
    </subcellularLocation>
</comment>
<keyword evidence="3 5" id="KW-1133">Transmembrane helix</keyword>
<feature type="transmembrane region" description="Helical" evidence="5">
    <location>
        <begin position="116"/>
        <end position="138"/>
    </location>
</feature>
<gene>
    <name evidence="6" type="ORF">PODLI_1B041866</name>
</gene>
<evidence type="ECO:0000256" key="2">
    <source>
        <dbReference type="ARBA" id="ARBA00022692"/>
    </source>
</evidence>
<dbReference type="Gene3D" id="1.20.140.150">
    <property type="match status" value="2"/>
</dbReference>
<organism evidence="6 7">
    <name type="scientific">Podarcis lilfordi</name>
    <name type="common">Lilford's wall lizard</name>
    <dbReference type="NCBI Taxonomy" id="74358"/>
    <lineage>
        <taxon>Eukaryota</taxon>
        <taxon>Metazoa</taxon>
        <taxon>Chordata</taxon>
        <taxon>Craniata</taxon>
        <taxon>Vertebrata</taxon>
        <taxon>Euteleostomi</taxon>
        <taxon>Lepidosauria</taxon>
        <taxon>Squamata</taxon>
        <taxon>Bifurcata</taxon>
        <taxon>Unidentata</taxon>
        <taxon>Episquamata</taxon>
        <taxon>Laterata</taxon>
        <taxon>Lacertibaenia</taxon>
        <taxon>Lacertidae</taxon>
        <taxon>Podarcis</taxon>
    </lineage>
</organism>
<dbReference type="Proteomes" id="UP001178461">
    <property type="component" value="Chromosome 8"/>
</dbReference>
<keyword evidence="4 5" id="KW-0472">Membrane</keyword>
<protein>
    <submittedName>
        <fullName evidence="6">Protein NKG7-like</fullName>
    </submittedName>
</protein>
<evidence type="ECO:0000256" key="5">
    <source>
        <dbReference type="SAM" id="Phobius"/>
    </source>
</evidence>
<evidence type="ECO:0000256" key="4">
    <source>
        <dbReference type="ARBA" id="ARBA00023136"/>
    </source>
</evidence>
<dbReference type="AlphaFoldDB" id="A0AA35PDD0"/>
<sequence length="146" mass="15327">MATFTGQTEGKGSYGWSFGLGWASFPLFLMTGALAFLLDGTDQAAYIDATRTFMFFAVIAGVISCICLCGNFFSFQLRSISKTKSSAIASLVAALCVMIGMAIFTGQTGGIAPYGWSFGLGWATFPLFLITGGLAFALDRTVSTAA</sequence>
<evidence type="ECO:0000313" key="7">
    <source>
        <dbReference type="Proteomes" id="UP001178461"/>
    </source>
</evidence>
<dbReference type="InterPro" id="IPR050579">
    <property type="entry name" value="PMP-22/EMP/MP20-like"/>
</dbReference>
<feature type="transmembrane region" description="Helical" evidence="5">
    <location>
        <begin position="87"/>
        <end position="104"/>
    </location>
</feature>
<evidence type="ECO:0000313" key="6">
    <source>
        <dbReference type="EMBL" id="CAI5781223.1"/>
    </source>
</evidence>
<proteinExistence type="predicted"/>
<feature type="transmembrane region" description="Helical" evidence="5">
    <location>
        <begin position="53"/>
        <end position="75"/>
    </location>
</feature>
<keyword evidence="7" id="KW-1185">Reference proteome</keyword>
<dbReference type="InterPro" id="IPR004031">
    <property type="entry name" value="PMP22/EMP/MP20/Claudin"/>
</dbReference>
<feature type="transmembrane region" description="Helical" evidence="5">
    <location>
        <begin position="20"/>
        <end position="38"/>
    </location>
</feature>
<name>A0AA35PDD0_9SAUR</name>
<keyword evidence="2 5" id="KW-0812">Transmembrane</keyword>
<reference evidence="6" key="1">
    <citation type="submission" date="2022-12" db="EMBL/GenBank/DDBJ databases">
        <authorList>
            <person name="Alioto T."/>
            <person name="Alioto T."/>
            <person name="Gomez Garrido J."/>
        </authorList>
    </citation>
    <scope>NUCLEOTIDE SEQUENCE</scope>
</reference>
<evidence type="ECO:0000256" key="3">
    <source>
        <dbReference type="ARBA" id="ARBA00022989"/>
    </source>
</evidence>
<dbReference type="PANTHER" id="PTHR10671">
    <property type="entry name" value="EPITHELIAL MEMBRANE PROTEIN-RELATED"/>
    <property type="match status" value="1"/>
</dbReference>